<dbReference type="SUPFAM" id="SSF55729">
    <property type="entry name" value="Acyl-CoA N-acyltransferases (Nat)"/>
    <property type="match status" value="1"/>
</dbReference>
<gene>
    <name evidence="1" type="ORF">H8S33_00320</name>
</gene>
<dbReference type="Proteomes" id="UP000637359">
    <property type="component" value="Unassembled WGS sequence"/>
</dbReference>
<evidence type="ECO:0000313" key="2">
    <source>
        <dbReference type="Proteomes" id="UP000637359"/>
    </source>
</evidence>
<comment type="caution">
    <text evidence="1">The sequence shown here is derived from an EMBL/GenBank/DDBJ whole genome shotgun (WGS) entry which is preliminary data.</text>
</comment>
<dbReference type="InterPro" id="IPR016181">
    <property type="entry name" value="Acyl_CoA_acyltransferase"/>
</dbReference>
<reference evidence="1" key="1">
    <citation type="submission" date="2020-08" db="EMBL/GenBank/DDBJ databases">
        <title>Genome public.</title>
        <authorList>
            <person name="Liu C."/>
            <person name="Sun Q."/>
        </authorList>
    </citation>
    <scope>NUCLEOTIDE SEQUENCE</scope>
    <source>
        <strain evidence="1">BX22</strain>
    </source>
</reference>
<name>A0A923RF50_9BACI</name>
<organism evidence="1 2">
    <name type="scientific">Ornithinibacillus hominis</name>
    <dbReference type="NCBI Taxonomy" id="2763055"/>
    <lineage>
        <taxon>Bacteria</taxon>
        <taxon>Bacillati</taxon>
        <taxon>Bacillota</taxon>
        <taxon>Bacilli</taxon>
        <taxon>Bacillales</taxon>
        <taxon>Bacillaceae</taxon>
        <taxon>Ornithinibacillus</taxon>
    </lineage>
</organism>
<protein>
    <submittedName>
        <fullName evidence="1">N-acetyltransferase</fullName>
    </submittedName>
</protein>
<accession>A0A923RF50</accession>
<dbReference type="EMBL" id="JACOOL010000001">
    <property type="protein sequence ID" value="MBC5635255.1"/>
    <property type="molecule type" value="Genomic_DNA"/>
</dbReference>
<sequence>MNIRLAIPTDTSEVLTFFEENIEISHDHIYNREFVCPDGVKAAIRRKQMLIAKKEYGIVGALRFYKKKTDGSISLYQFAICKNHRKQGLLKQMLSNINTGPVRVKCPKHSSMNHYFDKTGWILHDAIGELNCWQL</sequence>
<dbReference type="Gene3D" id="3.40.630.30">
    <property type="match status" value="1"/>
</dbReference>
<proteinExistence type="predicted"/>
<dbReference type="AlphaFoldDB" id="A0A923RF50"/>
<keyword evidence="2" id="KW-1185">Reference proteome</keyword>
<evidence type="ECO:0000313" key="1">
    <source>
        <dbReference type="EMBL" id="MBC5635255.1"/>
    </source>
</evidence>